<dbReference type="InterPro" id="IPR029061">
    <property type="entry name" value="THDP-binding"/>
</dbReference>
<dbReference type="Gene3D" id="3.40.50.920">
    <property type="match status" value="1"/>
</dbReference>
<feature type="domain" description="Xylulose 5-phosphate/Fructose 6-phosphate phosphoketolase N-terminal" evidence="1">
    <location>
        <begin position="75"/>
        <end position="358"/>
    </location>
</feature>
<dbReference type="AlphaFoldDB" id="A0A9X3AGV4"/>
<protein>
    <submittedName>
        <fullName evidence="2">Xylulose 5-phosphate 3-epimerase</fullName>
    </submittedName>
</protein>
<comment type="caution">
    <text evidence="2">The sequence shown here is derived from an EMBL/GenBank/DDBJ whole genome shotgun (WGS) entry which is preliminary data.</text>
</comment>
<evidence type="ECO:0000259" key="1">
    <source>
        <dbReference type="Pfam" id="PF09364"/>
    </source>
</evidence>
<dbReference type="GO" id="GO:0005975">
    <property type="term" value="P:carbohydrate metabolic process"/>
    <property type="evidence" value="ECO:0007669"/>
    <property type="project" value="InterPro"/>
</dbReference>
<reference evidence="2" key="2">
    <citation type="submission" date="2022-08" db="EMBL/GenBank/DDBJ databases">
        <authorList>
            <person name="Dong C."/>
        </authorList>
    </citation>
    <scope>NUCLEOTIDE SEQUENCE</scope>
    <source>
        <strain evidence="2">59MF3M-4</strain>
    </source>
</reference>
<dbReference type="SUPFAM" id="SSF52518">
    <property type="entry name" value="Thiamin diphosphate-binding fold (THDP-binding)"/>
    <property type="match status" value="2"/>
</dbReference>
<accession>A0A9X3AGV4</accession>
<proteinExistence type="predicted"/>
<reference evidence="2" key="1">
    <citation type="journal article" date="2022" name="Front. Microbiol.">
        <title>Genome-based taxonomic rearrangement of Oceanobacter-related bacteria including the description of Thalassolituus hydrocarbonoclasticus sp. nov. and Thalassolituus pacificus sp. nov. and emended description of the genus Thalassolituus.</title>
        <authorList>
            <person name="Dong C."/>
            <person name="Wei L."/>
            <person name="Wang J."/>
            <person name="Lai Q."/>
            <person name="Huang Z."/>
            <person name="Shao Z."/>
        </authorList>
    </citation>
    <scope>NUCLEOTIDE SEQUENCE</scope>
    <source>
        <strain evidence="2">59MF3M-4</strain>
    </source>
</reference>
<organism evidence="2 3">
    <name type="scientific">Thalassolituus pacificus</name>
    <dbReference type="NCBI Taxonomy" id="2975440"/>
    <lineage>
        <taxon>Bacteria</taxon>
        <taxon>Pseudomonadati</taxon>
        <taxon>Pseudomonadota</taxon>
        <taxon>Gammaproteobacteria</taxon>
        <taxon>Oceanospirillales</taxon>
        <taxon>Oceanospirillaceae</taxon>
        <taxon>Thalassolituus</taxon>
    </lineage>
</organism>
<dbReference type="PANTHER" id="PTHR31273:SF0">
    <property type="entry name" value="PHOSPHOKETOLASE-RELATED"/>
    <property type="match status" value="1"/>
</dbReference>
<dbReference type="InterPro" id="IPR005593">
    <property type="entry name" value="Xul5P/Fru6P_PKetolase"/>
</dbReference>
<name>A0A9X3AGV4_9GAMM</name>
<dbReference type="PANTHER" id="PTHR31273">
    <property type="entry name" value="PHOSPHOKETOLASE-RELATED"/>
    <property type="match status" value="1"/>
</dbReference>
<dbReference type="Pfam" id="PF03894">
    <property type="entry name" value="XFP"/>
    <property type="match status" value="1"/>
</dbReference>
<keyword evidence="3" id="KW-1185">Reference proteome</keyword>
<dbReference type="GO" id="GO:0016832">
    <property type="term" value="F:aldehyde-lyase activity"/>
    <property type="evidence" value="ECO:0007669"/>
    <property type="project" value="InterPro"/>
</dbReference>
<dbReference type="EMBL" id="JAOANI010000015">
    <property type="protein sequence ID" value="MCT7358876.1"/>
    <property type="molecule type" value="Genomic_DNA"/>
</dbReference>
<sequence length="806" mass="89229">MTLNLYQQTSHPMTPEYLDHEAQNLRDQNPELALWAAGLGVIEHRPATQIQAHLMAESLLQKGLIADTGYFFQRLRALDCLTQQAMWLVVHMTYARRVYTDGRNLTPQDFKTHPRGHTGGALNMVPAYAGLLALNHFTGQPRDWLMGQGHCVAAIDALQLLTGTAAPERRRQYPLDDDGLSRFVADCYDTRLDNTGQRISTLGAHVNVHTAGARMEGGYLGFAGMQYAHMPLPGERLVAFLSDGAFEEQRGTDWAARWWRGEDTGLIAPVMIANGRRIDQRTTIAQQGGCSWFVSHLRNQGFAPFVIDGRDPAAFMCAIYYMEIQLSQAFERIRQGEAQYPVALPYCIAETVKGFGFPAAGTGAAYGLPLGAYPAENPEALAFFHRGAKALLQPDAQWREAASLLGQPKQKSTPMLAVNCPEPEWADRRESAMAAIDRYFIELTEVNPRLRVRVGNPDELRGNGMSQTLDQFRHRVTRPEITAAEAIDGCVITALNEEAVVSACLANQAGINLVVAYEAFAIKMLCALRQAIIFSRQQKEAGDAAGWLGFPVVTTSLIWENGEHDQSHQDSSLSEGLMLKMADMARVVFPADANSAMACLRTCYGDLGVVWNLVVTRSVMPQFFSARQATQLVQDGAVCLRGHCGAELQLVACGTVQLQQMLKASDRLRQQRVAHSLIYLLEPGRFRQARDRWEKSALADPAVVRALFPARVRYRVFLTHGRAEVLLATCRQLDLGAQRTRALGYINRGGTLDTQSLLFVNGCTWAHALAALAELCGQKPTLWLTEEEWRAIDGRGNPYHVIPEPL</sequence>
<dbReference type="InterPro" id="IPR009014">
    <property type="entry name" value="Transketo_C/PFOR_II"/>
</dbReference>
<dbReference type="InterPro" id="IPR018970">
    <property type="entry name" value="Xul5P/Fru6P_PKetolase_N"/>
</dbReference>
<evidence type="ECO:0000313" key="2">
    <source>
        <dbReference type="EMBL" id="MCT7358876.1"/>
    </source>
</evidence>
<dbReference type="Proteomes" id="UP001147830">
    <property type="component" value="Unassembled WGS sequence"/>
</dbReference>
<gene>
    <name evidence="2" type="ORF">NYR02_07590</name>
</gene>
<dbReference type="RefSeq" id="WP_260975776.1">
    <property type="nucleotide sequence ID" value="NZ_JAOANI010000015.1"/>
</dbReference>
<dbReference type="Pfam" id="PF09364">
    <property type="entry name" value="XFP_N"/>
    <property type="match status" value="1"/>
</dbReference>
<evidence type="ECO:0000313" key="3">
    <source>
        <dbReference type="Proteomes" id="UP001147830"/>
    </source>
</evidence>
<dbReference type="Gene3D" id="3.40.50.970">
    <property type="match status" value="2"/>
</dbReference>